<evidence type="ECO:0000259" key="6">
    <source>
        <dbReference type="PROSITE" id="PS50011"/>
    </source>
</evidence>
<dbReference type="GO" id="GO:0007224">
    <property type="term" value="P:smoothened signaling pathway"/>
    <property type="evidence" value="ECO:0007669"/>
    <property type="project" value="TreeGrafter"/>
</dbReference>
<dbReference type="GO" id="GO:0003713">
    <property type="term" value="F:transcription coactivator activity"/>
    <property type="evidence" value="ECO:0007669"/>
    <property type="project" value="TreeGrafter"/>
</dbReference>
<protein>
    <recommendedName>
        <fullName evidence="6">Protein kinase domain-containing protein</fullName>
    </recommendedName>
</protein>
<dbReference type="GO" id="GO:0016605">
    <property type="term" value="C:PML body"/>
    <property type="evidence" value="ECO:0007669"/>
    <property type="project" value="TreeGrafter"/>
</dbReference>
<dbReference type="GO" id="GO:0045944">
    <property type="term" value="P:positive regulation of transcription by RNA polymerase II"/>
    <property type="evidence" value="ECO:0007669"/>
    <property type="project" value="TreeGrafter"/>
</dbReference>
<dbReference type="InterPro" id="IPR008271">
    <property type="entry name" value="Ser/Thr_kinase_AS"/>
</dbReference>
<dbReference type="GO" id="GO:0003714">
    <property type="term" value="F:transcription corepressor activity"/>
    <property type="evidence" value="ECO:0007669"/>
    <property type="project" value="TreeGrafter"/>
</dbReference>
<proteinExistence type="predicted"/>
<dbReference type="Ensembl" id="ENSMALT00000010759.1">
    <property type="protein sequence ID" value="ENSMALP00000010535.1"/>
    <property type="gene ID" value="ENSMALG00000007506.1"/>
</dbReference>
<accession>A0A3Q3J211</accession>
<keyword evidence="4" id="KW-0418">Kinase</keyword>
<keyword evidence="3" id="KW-0547">Nucleotide-binding</keyword>
<organism evidence="7 8">
    <name type="scientific">Monopterus albus</name>
    <name type="common">Swamp eel</name>
    <dbReference type="NCBI Taxonomy" id="43700"/>
    <lineage>
        <taxon>Eukaryota</taxon>
        <taxon>Metazoa</taxon>
        <taxon>Chordata</taxon>
        <taxon>Craniata</taxon>
        <taxon>Vertebrata</taxon>
        <taxon>Euteleostomi</taxon>
        <taxon>Actinopterygii</taxon>
        <taxon>Neopterygii</taxon>
        <taxon>Teleostei</taxon>
        <taxon>Neoteleostei</taxon>
        <taxon>Acanthomorphata</taxon>
        <taxon>Anabantaria</taxon>
        <taxon>Synbranchiformes</taxon>
        <taxon>Synbranchidae</taxon>
        <taxon>Monopterus</taxon>
    </lineage>
</organism>
<dbReference type="GO" id="GO:0005737">
    <property type="term" value="C:cytoplasm"/>
    <property type="evidence" value="ECO:0007669"/>
    <property type="project" value="TreeGrafter"/>
</dbReference>
<dbReference type="GO" id="GO:0046332">
    <property type="term" value="F:SMAD binding"/>
    <property type="evidence" value="ECO:0007669"/>
    <property type="project" value="TreeGrafter"/>
</dbReference>
<evidence type="ECO:0000256" key="1">
    <source>
        <dbReference type="ARBA" id="ARBA00022527"/>
    </source>
</evidence>
<dbReference type="GO" id="GO:0042771">
    <property type="term" value="P:intrinsic apoptotic signaling pathway in response to DNA damage by p53 class mediator"/>
    <property type="evidence" value="ECO:0007669"/>
    <property type="project" value="TreeGrafter"/>
</dbReference>
<dbReference type="PANTHER" id="PTHR24058">
    <property type="entry name" value="DUAL SPECIFICITY PROTEIN KINASE"/>
    <property type="match status" value="1"/>
</dbReference>
<evidence type="ECO:0000256" key="5">
    <source>
        <dbReference type="ARBA" id="ARBA00022840"/>
    </source>
</evidence>
<keyword evidence="2" id="KW-0808">Transferase</keyword>
<reference evidence="7" key="2">
    <citation type="submission" date="2025-09" db="UniProtKB">
        <authorList>
            <consortium name="Ensembl"/>
        </authorList>
    </citation>
    <scope>IDENTIFICATION</scope>
</reference>
<keyword evidence="1" id="KW-0723">Serine/threonine-protein kinase</keyword>
<evidence type="ECO:0000256" key="2">
    <source>
        <dbReference type="ARBA" id="ARBA00022679"/>
    </source>
</evidence>
<dbReference type="Pfam" id="PF00069">
    <property type="entry name" value="Pkinase"/>
    <property type="match status" value="1"/>
</dbReference>
<dbReference type="STRING" id="43700.ENSMALP00000010535"/>
<dbReference type="SMART" id="SM00220">
    <property type="entry name" value="S_TKc"/>
    <property type="match status" value="1"/>
</dbReference>
<dbReference type="InterPro" id="IPR000719">
    <property type="entry name" value="Prot_kinase_dom"/>
</dbReference>
<evidence type="ECO:0000313" key="7">
    <source>
        <dbReference type="Ensembl" id="ENSMALP00000010535.1"/>
    </source>
</evidence>
<keyword evidence="8" id="KW-1185">Reference proteome</keyword>
<dbReference type="PROSITE" id="PS50011">
    <property type="entry name" value="PROTEIN_KINASE_DOM"/>
    <property type="match status" value="1"/>
</dbReference>
<dbReference type="InterPro" id="IPR050494">
    <property type="entry name" value="Ser_Thr_dual-spec_kinase"/>
</dbReference>
<reference evidence="7" key="1">
    <citation type="submission" date="2025-08" db="UniProtKB">
        <authorList>
            <consortium name="Ensembl"/>
        </authorList>
    </citation>
    <scope>IDENTIFICATION</scope>
</reference>
<dbReference type="GO" id="GO:0005524">
    <property type="term" value="F:ATP binding"/>
    <property type="evidence" value="ECO:0007669"/>
    <property type="project" value="UniProtKB-KW"/>
</dbReference>
<evidence type="ECO:0000256" key="4">
    <source>
        <dbReference type="ARBA" id="ARBA00022777"/>
    </source>
</evidence>
<feature type="domain" description="Protein kinase" evidence="6">
    <location>
        <begin position="1"/>
        <end position="177"/>
    </location>
</feature>
<dbReference type="GO" id="GO:0004713">
    <property type="term" value="F:protein tyrosine kinase activity"/>
    <property type="evidence" value="ECO:0007669"/>
    <property type="project" value="TreeGrafter"/>
</dbReference>
<dbReference type="AlphaFoldDB" id="A0A3Q3J211"/>
<dbReference type="InterPro" id="IPR011009">
    <property type="entry name" value="Kinase-like_dom_sf"/>
</dbReference>
<dbReference type="Gene3D" id="1.10.510.10">
    <property type="entry name" value="Transferase(Phosphotransferase) domain 1"/>
    <property type="match status" value="1"/>
</dbReference>
<dbReference type="PANTHER" id="PTHR24058:SF53">
    <property type="entry name" value="HOMEODOMAIN-INTERACTING PROTEIN KINASE 2"/>
    <property type="match status" value="1"/>
</dbReference>
<keyword evidence="5" id="KW-0067">ATP-binding</keyword>
<dbReference type="Proteomes" id="UP000261600">
    <property type="component" value="Unplaced"/>
</dbReference>
<name>A0A3Q3J211_MONAL</name>
<dbReference type="SUPFAM" id="SSF56112">
    <property type="entry name" value="Protein kinase-like (PK-like)"/>
    <property type="match status" value="1"/>
</dbReference>
<evidence type="ECO:0000313" key="8">
    <source>
        <dbReference type="Proteomes" id="UP000261600"/>
    </source>
</evidence>
<dbReference type="PROSITE" id="PS00108">
    <property type="entry name" value="PROTEIN_KINASE_ST"/>
    <property type="match status" value="1"/>
</dbReference>
<dbReference type="GO" id="GO:0004674">
    <property type="term" value="F:protein serine/threonine kinase activity"/>
    <property type="evidence" value="ECO:0007669"/>
    <property type="project" value="UniProtKB-KW"/>
</dbReference>
<evidence type="ECO:0000256" key="3">
    <source>
        <dbReference type="ARBA" id="ARBA00022741"/>
    </source>
</evidence>
<sequence length="229" mass="25566">SELSVSARLAPSQEPQTHSWLVMLSYSGLGIMHTDVKVDNIMLVNHQDQPFKVKLIDFGLALKASEAQVGITMQAPAFRAPEVFLGLPISEAIDMWGLGCVLAFLYFGNFLFPNDPPYKTMNAICQLWRLKTKNEIRFADALEYEDRMEFLHFLKGLLHVDSEQRLTPSQALQHNFITMAHLKGHTQQIPLEQALGDSGEEKLPLTEETSDRPRLLVGGLLPQPVGVSG</sequence>